<evidence type="ECO:0000313" key="2">
    <source>
        <dbReference type="Proteomes" id="UP000178486"/>
    </source>
</evidence>
<reference evidence="1 2" key="1">
    <citation type="journal article" date="2016" name="Nat. Commun.">
        <title>Thousands of microbial genomes shed light on interconnected biogeochemical processes in an aquifer system.</title>
        <authorList>
            <person name="Anantharaman K."/>
            <person name="Brown C.T."/>
            <person name="Hug L.A."/>
            <person name="Sharon I."/>
            <person name="Castelle C.J."/>
            <person name="Probst A.J."/>
            <person name="Thomas B.C."/>
            <person name="Singh A."/>
            <person name="Wilkins M.J."/>
            <person name="Karaoz U."/>
            <person name="Brodie E.L."/>
            <person name="Williams K.H."/>
            <person name="Hubbard S.S."/>
            <person name="Banfield J.F."/>
        </authorList>
    </citation>
    <scope>NUCLEOTIDE SEQUENCE [LARGE SCALE GENOMIC DNA]</scope>
</reference>
<dbReference type="Pfam" id="PF08843">
    <property type="entry name" value="AbiEii"/>
    <property type="match status" value="1"/>
</dbReference>
<accession>A0A1F7JG01</accession>
<comment type="caution">
    <text evidence="1">The sequence shown here is derived from an EMBL/GenBank/DDBJ whole genome shotgun (WGS) entry which is preliminary data.</text>
</comment>
<dbReference type="Proteomes" id="UP000178486">
    <property type="component" value="Unassembled WGS sequence"/>
</dbReference>
<sequence>MLNHTKHRVTLIDILKSIYADPELRIVLGFKGGTAAMLFYDLPRLSVDLDFDLLDAEKKELVFKKMKALLERYGILREAKEKKYTLFFLISYEKGEHTIKVDISKRKGTGGFEAKSYLNVTALVMRKEDMVAGKLAALLTRKRFAMRDVFDVCFFLRNKWPVNEIVLTEKTGLSVRKGLEQAIRQVNELKKDQLLHGLGELLDAKQKAWVKTKLIEETVFYLRLYREIHGATLQAMERPAHDPADDIPVLDIDPGVGGAGGSKGHVVHFYAINTGEKVAIDVRWGLRGFAYEWRSPDTFVLRPGDRQRLEYKISDEKPFSEFVPELNIIFEYKDNRGVSYFTRRELVLEKVPSGLFYTITRVGMFHPAVVLENTKIRTIEKLSKTGSNEKALVKVEVGGQLKEIYISISDSLIGKFGFLKQEEINAALAEFAKLKVRNMLRAGKLYDHVFSREDIPNNSLSGFEAYKALRDSIDR</sequence>
<proteinExistence type="predicted"/>
<dbReference type="InterPro" id="IPR014942">
    <property type="entry name" value="AbiEii"/>
</dbReference>
<dbReference type="EMBL" id="MGAU01000030">
    <property type="protein sequence ID" value="OGK54539.1"/>
    <property type="molecule type" value="Genomic_DNA"/>
</dbReference>
<protein>
    <recommendedName>
        <fullName evidence="3">Nucleotidyl transferase AbiEii/AbiGii toxin family protein</fullName>
    </recommendedName>
</protein>
<dbReference type="AlphaFoldDB" id="A0A1F7JG01"/>
<evidence type="ECO:0000313" key="1">
    <source>
        <dbReference type="EMBL" id="OGK54539.1"/>
    </source>
</evidence>
<name>A0A1F7JG01_9BACT</name>
<gene>
    <name evidence="1" type="ORF">A3B56_01915</name>
</gene>
<evidence type="ECO:0008006" key="3">
    <source>
        <dbReference type="Google" id="ProtNLM"/>
    </source>
</evidence>
<dbReference type="Gene3D" id="3.10.450.620">
    <property type="entry name" value="JHP933, nucleotidyltransferase-like core domain"/>
    <property type="match status" value="1"/>
</dbReference>
<organism evidence="1 2">
    <name type="scientific">Candidatus Roizmanbacteria bacterium RIFCSPLOWO2_01_FULL_45_11</name>
    <dbReference type="NCBI Taxonomy" id="1802070"/>
    <lineage>
        <taxon>Bacteria</taxon>
        <taxon>Candidatus Roizmaniibacteriota</taxon>
    </lineage>
</organism>